<sequence>MIASLILHPDINSLALSKMEGKEVTETTSVLLNKQYKKSVRVVIISSVLLGVILVYKLFRLFNDPTLDVALRTPVYLLFFPLMFALYIALPLRNILLVRKLIDAVVVNEAGYQVRKLISGDEIILLKPSVDKRVIKCYGKHYEVEEYADVENGIRVLFPLI</sequence>
<dbReference type="AlphaFoldDB" id="A0A7W9WCD6"/>
<dbReference type="RefSeq" id="WP_183404166.1">
    <property type="nucleotide sequence ID" value="NZ_JACHGG010000003.1"/>
</dbReference>
<evidence type="ECO:0000256" key="1">
    <source>
        <dbReference type="SAM" id="Phobius"/>
    </source>
</evidence>
<accession>A0A7W9WCD6</accession>
<reference evidence="2 3" key="1">
    <citation type="submission" date="2020-08" db="EMBL/GenBank/DDBJ databases">
        <title>Genomic Encyclopedia of Type Strains, Phase IV (KMG-IV): sequencing the most valuable type-strain genomes for metagenomic binning, comparative biology and taxonomic classification.</title>
        <authorList>
            <person name="Goeker M."/>
        </authorList>
    </citation>
    <scope>NUCLEOTIDE SEQUENCE [LARGE SCALE GENOMIC DNA]</scope>
    <source>
        <strain evidence="2 3">DSM 26718</strain>
    </source>
</reference>
<feature type="transmembrane region" description="Helical" evidence="1">
    <location>
        <begin position="71"/>
        <end position="90"/>
    </location>
</feature>
<gene>
    <name evidence="2" type="ORF">HNQ93_002235</name>
</gene>
<keyword evidence="3" id="KW-1185">Reference proteome</keyword>
<evidence type="ECO:0000313" key="2">
    <source>
        <dbReference type="EMBL" id="MBB6059375.1"/>
    </source>
</evidence>
<organism evidence="2 3">
    <name type="scientific">Hymenobacter luteus</name>
    <dbReference type="NCBI Taxonomy" id="1411122"/>
    <lineage>
        <taxon>Bacteria</taxon>
        <taxon>Pseudomonadati</taxon>
        <taxon>Bacteroidota</taxon>
        <taxon>Cytophagia</taxon>
        <taxon>Cytophagales</taxon>
        <taxon>Hymenobacteraceae</taxon>
        <taxon>Hymenobacter</taxon>
    </lineage>
</organism>
<dbReference type="EMBL" id="JACHGG010000003">
    <property type="protein sequence ID" value="MBB6059375.1"/>
    <property type="molecule type" value="Genomic_DNA"/>
</dbReference>
<protein>
    <submittedName>
        <fullName evidence="2">Uncharacterized protein</fullName>
    </submittedName>
</protein>
<proteinExistence type="predicted"/>
<dbReference type="Proteomes" id="UP000532746">
    <property type="component" value="Unassembled WGS sequence"/>
</dbReference>
<keyword evidence="1" id="KW-0472">Membrane</keyword>
<evidence type="ECO:0000313" key="3">
    <source>
        <dbReference type="Proteomes" id="UP000532746"/>
    </source>
</evidence>
<comment type="caution">
    <text evidence="2">The sequence shown here is derived from an EMBL/GenBank/DDBJ whole genome shotgun (WGS) entry which is preliminary data.</text>
</comment>
<feature type="transmembrane region" description="Helical" evidence="1">
    <location>
        <begin position="40"/>
        <end position="59"/>
    </location>
</feature>
<keyword evidence="1" id="KW-0812">Transmembrane</keyword>
<name>A0A7W9WCD6_9BACT</name>
<keyword evidence="1" id="KW-1133">Transmembrane helix</keyword>